<dbReference type="EMBL" id="VUJX02000001">
    <property type="protein sequence ID" value="KAL0944929.1"/>
    <property type="molecule type" value="Genomic_DNA"/>
</dbReference>
<comment type="caution">
    <text evidence="1">The sequence shown here is derived from an EMBL/GenBank/DDBJ whole genome shotgun (WGS) entry which is preliminary data.</text>
</comment>
<protein>
    <submittedName>
        <fullName evidence="1">Uncharacterized protein</fullName>
    </submittedName>
</protein>
<accession>A0ACC3ZLD9</accession>
<reference evidence="1 2" key="1">
    <citation type="journal article" date="2020" name="Phytopathology">
        <title>Genome Sequence Resources of Colletotrichum truncatum, C. plurivorum, C. musicola, and C. sojae: Four Species Pathogenic to Soybean (Glycine max).</title>
        <authorList>
            <person name="Rogerio F."/>
            <person name="Boufleur T.R."/>
            <person name="Ciampi-Guillardi M."/>
            <person name="Sukno S.A."/>
            <person name="Thon M.R."/>
            <person name="Massola Junior N.S."/>
            <person name="Baroncelli R."/>
        </authorList>
    </citation>
    <scope>NUCLEOTIDE SEQUENCE [LARGE SCALE GENOMIC DNA]</scope>
    <source>
        <strain evidence="1 2">CMES1059</strain>
    </source>
</reference>
<sequence>MAAIGAVATLGTAIGNVGTFLGLVSSGIGIMQAITQKPKEVDYYTLRMEIGDNQDAAGNPPTVIFSDFSNTEFVGVYEGNSKESKDQCRNLGGLDLYDGLKNAEAPIQSFKTNNGFNLKSLDIQPGGNAICVSNIILKGSDTQARRDEVFIPIGDLGFQCGHEWNWGAVLNGVRQRCVWLDGQPDGANKPIQSLHLDMENLAGIFNKGKNDSLAKTTFQQACGFISDNVGKITNKNDCKESYAAKRSFSHKNETIDTVPCVEEAADFFKEKGGELAKFAGAPFITSDNKLWDSAKGAFTDVTPKTSSKRSGLQARRNSDRSARVAEKRGMASTLKGERCEYDATGNAPKCQIVKEFSIGA</sequence>
<proteinExistence type="predicted"/>
<evidence type="ECO:0000313" key="1">
    <source>
        <dbReference type="EMBL" id="KAL0944929.1"/>
    </source>
</evidence>
<dbReference type="Proteomes" id="UP000805649">
    <property type="component" value="Unassembled WGS sequence"/>
</dbReference>
<keyword evidence="2" id="KW-1185">Reference proteome</keyword>
<organism evidence="1 2">
    <name type="scientific">Colletotrichum truncatum</name>
    <name type="common">Anthracnose fungus</name>
    <name type="synonym">Colletotrichum capsici</name>
    <dbReference type="NCBI Taxonomy" id="5467"/>
    <lineage>
        <taxon>Eukaryota</taxon>
        <taxon>Fungi</taxon>
        <taxon>Dikarya</taxon>
        <taxon>Ascomycota</taxon>
        <taxon>Pezizomycotina</taxon>
        <taxon>Sordariomycetes</taxon>
        <taxon>Hypocreomycetidae</taxon>
        <taxon>Glomerellales</taxon>
        <taxon>Glomerellaceae</taxon>
        <taxon>Colletotrichum</taxon>
        <taxon>Colletotrichum truncatum species complex</taxon>
    </lineage>
</organism>
<name>A0ACC3ZLD9_COLTU</name>
<gene>
    <name evidence="1" type="ORF">CTRU02_202816</name>
</gene>
<evidence type="ECO:0000313" key="2">
    <source>
        <dbReference type="Proteomes" id="UP000805649"/>
    </source>
</evidence>